<dbReference type="GO" id="GO:0019684">
    <property type="term" value="P:photosynthesis, light reaction"/>
    <property type="evidence" value="ECO:0007669"/>
    <property type="project" value="InterPro"/>
</dbReference>
<dbReference type="NCBIfam" id="TIGR01150">
    <property type="entry name" value="puhA"/>
    <property type="match status" value="1"/>
</dbReference>
<feature type="domain" description="Photosynthetic reaction centre H subunit N-terminal" evidence="2">
    <location>
        <begin position="5"/>
        <end position="136"/>
    </location>
</feature>
<gene>
    <name evidence="4" type="primary">puhA</name>
    <name evidence="4" type="ORF">MBMO_EBAC000-69B03.2</name>
</gene>
<dbReference type="InterPro" id="IPR037097">
    <property type="entry name" value="Photo_RC_H_N_sf"/>
</dbReference>
<keyword evidence="1" id="KW-1133">Transmembrane helix</keyword>
<dbReference type="InterPro" id="IPR014747">
    <property type="entry name" value="Bac_photo_RC_H_C"/>
</dbReference>
<dbReference type="EMBL" id="AY458648">
    <property type="protein sequence ID" value="AAR38253.1"/>
    <property type="molecule type" value="Genomic_DNA"/>
</dbReference>
<protein>
    <submittedName>
        <fullName evidence="4">Photosynthetic reaction center H subunit</fullName>
    </submittedName>
</protein>
<feature type="domain" description="PRC-barrel" evidence="3">
    <location>
        <begin position="145"/>
        <end position="212"/>
    </location>
</feature>
<reference evidence="4" key="2">
    <citation type="submission" date="2003-12" db="EMBL/GenBank/DDBJ databases">
        <title>Monterey Bay Coastal Ocean Microbial Observatory environmental clone sequencing.</title>
        <authorList>
            <person name="DeLong E.F."/>
        </authorList>
    </citation>
    <scope>NUCLEOTIDE SEQUENCE</scope>
</reference>
<dbReference type="AlphaFoldDB" id="A0A4Y3"/>
<evidence type="ECO:0000259" key="3">
    <source>
        <dbReference type="Pfam" id="PF05239"/>
    </source>
</evidence>
<evidence type="ECO:0000256" key="1">
    <source>
        <dbReference type="SAM" id="Phobius"/>
    </source>
</evidence>
<dbReference type="SUPFAM" id="SSF50346">
    <property type="entry name" value="PRC-barrel domain"/>
    <property type="match status" value="1"/>
</dbReference>
<feature type="transmembrane region" description="Helical" evidence="1">
    <location>
        <begin position="12"/>
        <end position="31"/>
    </location>
</feature>
<keyword evidence="1" id="KW-0812">Transmembrane</keyword>
<dbReference type="InterPro" id="IPR015810">
    <property type="entry name" value="Photo_RC_H_N"/>
</dbReference>
<evidence type="ECO:0000313" key="4">
    <source>
        <dbReference type="EMBL" id="AAR38253.1"/>
    </source>
</evidence>
<dbReference type="Gene3D" id="3.90.50.10">
    <property type="entry name" value="Photosynthetic Reaction Center, subunit H, domain 2"/>
    <property type="match status" value="1"/>
</dbReference>
<dbReference type="Gene3D" id="4.10.540.10">
    <property type="entry name" value="Photosynthetic reaction centre, H subunit, N-terminal domain"/>
    <property type="match status" value="1"/>
</dbReference>
<proteinExistence type="predicted"/>
<dbReference type="GO" id="GO:0030077">
    <property type="term" value="C:plasma membrane light-harvesting complex"/>
    <property type="evidence" value="ECO:0007669"/>
    <property type="project" value="InterPro"/>
</dbReference>
<dbReference type="InterPro" id="IPR005652">
    <property type="entry name" value="Photo_RC_H"/>
</dbReference>
<evidence type="ECO:0000259" key="2">
    <source>
        <dbReference type="Pfam" id="PF03967"/>
    </source>
</evidence>
<organism evidence="4">
    <name type="scientific">uncultured marine bacterium 581</name>
    <dbReference type="NCBI Taxonomy" id="257401"/>
    <lineage>
        <taxon>Bacteria</taxon>
        <taxon>environmental samples</taxon>
    </lineage>
</organism>
<dbReference type="InterPro" id="IPR011033">
    <property type="entry name" value="PRC_barrel-like_sf"/>
</dbReference>
<accession>A0A4Y3</accession>
<reference evidence="4" key="1">
    <citation type="submission" date="2003-11" db="EMBL/GenBank/DDBJ databases">
        <authorList>
            <person name="Heidelberg J.F."/>
            <person name="Eisen J.A."/>
            <person name="Nelson W.C."/>
            <person name="DeLong E.F."/>
        </authorList>
    </citation>
    <scope>NUCLEOTIDE SEQUENCE</scope>
</reference>
<name>A0A4Y3_9BACT</name>
<keyword evidence="1" id="KW-0472">Membrane</keyword>
<sequence>MGTGAITGYIDVAQVALYVFWIFFFFLVFHLHREGKREGWPLELDGKGDTLVDGVGGMPIPKTYELANGQGSRTLPGPAPASYELKANSTGPSAGYPVEPTGDPMVDGVGPAAWATRPEKPDLTIDGEPRIVPLRVDSDHKVNSRDPDPRGCAVIACDGKQGGTVTDLWVDRAEPLFRYAEVDVGDGTRLLPMTMARVSKDGTVQVKSIRSDQFIQVPKLANPDQVTLQEEDKITAFYGGGTLYATPERKEPWL</sequence>
<dbReference type="Pfam" id="PF05239">
    <property type="entry name" value="PRC"/>
    <property type="match status" value="1"/>
</dbReference>
<dbReference type="Pfam" id="PF03967">
    <property type="entry name" value="PRCH"/>
    <property type="match status" value="1"/>
</dbReference>
<dbReference type="InterPro" id="IPR027275">
    <property type="entry name" value="PRC-brl_dom"/>
</dbReference>
<dbReference type="SUPFAM" id="SSF81490">
    <property type="entry name" value="Photosystem II reaction centre subunit H, transmembrane region"/>
    <property type="match status" value="1"/>
</dbReference>